<dbReference type="RefSeq" id="WP_285233362.1">
    <property type="nucleotide sequence ID" value="NZ_CP116346.1"/>
</dbReference>
<dbReference type="EMBL" id="CP116346">
    <property type="protein sequence ID" value="WIT12269.1"/>
    <property type="molecule type" value="Genomic_DNA"/>
</dbReference>
<protein>
    <submittedName>
        <fullName evidence="1">Uncharacterized protein</fullName>
    </submittedName>
</protein>
<name>A0AA95NH83_9BURK</name>
<evidence type="ECO:0000313" key="2">
    <source>
        <dbReference type="Proteomes" id="UP001177769"/>
    </source>
</evidence>
<evidence type="ECO:0000313" key="1">
    <source>
        <dbReference type="EMBL" id="WIT12269.1"/>
    </source>
</evidence>
<dbReference type="AlphaFoldDB" id="A0AA95NH83"/>
<gene>
    <name evidence="1" type="ORF">PFX98_01305</name>
</gene>
<keyword evidence="2" id="KW-1185">Reference proteome</keyword>
<accession>A0AA95NH83</accession>
<reference evidence="1" key="1">
    <citation type="submission" date="2023-01" db="EMBL/GenBank/DDBJ databases">
        <title>Whole genome sequence of Paucibacter sp. S2-9 isolated from pond sediment.</title>
        <authorList>
            <person name="Jung J.Y."/>
        </authorList>
    </citation>
    <scope>NUCLEOTIDE SEQUENCE</scope>
    <source>
        <strain evidence="1">S2-9</strain>
    </source>
</reference>
<organism evidence="1 2">
    <name type="scientific">Paucibacter sediminis</name>
    <dbReference type="NCBI Taxonomy" id="3019553"/>
    <lineage>
        <taxon>Bacteria</taxon>
        <taxon>Pseudomonadati</taxon>
        <taxon>Pseudomonadota</taxon>
        <taxon>Betaproteobacteria</taxon>
        <taxon>Burkholderiales</taxon>
        <taxon>Sphaerotilaceae</taxon>
        <taxon>Roseateles</taxon>
    </lineage>
</organism>
<dbReference type="Proteomes" id="UP001177769">
    <property type="component" value="Chromosome"/>
</dbReference>
<dbReference type="KEGG" id="pais:PFX98_01305"/>
<sequence>MTNKTSNIAWPQRAPTQQTESAAAVAANLANSVANTDVVTAPAATNHRTQYDDATAANLSVRLHAAPPRKRKAPSAEPLAKFRSKGISTWDKAQDYEWAATFAVGHFGLMSTRQLGEWVFRELATTGARHRQAQALTLRLCVQARAGSVAQRLATEGHRAVLRTLGRKRVGKCFYYYLNAAGLRYMQMNFGLSLPDASKSLTTASDMAKRKLVFEHCLSLYRANPDLTFVGPAALAADVYRKQHSDPLERALLSCLANLWCAVDANGRATYTYAADRPGSSNGVSVANYRELAKAASLLLGRDIGIDVIGRRMPNGDSLALTDTRLARDIVKATEKEVFRTPDGHYKVEKLVAFFVSLKPHAARLRALMEQRHA</sequence>
<proteinExistence type="predicted"/>